<reference evidence="4 5" key="1">
    <citation type="submission" date="2021-12" db="EMBL/GenBank/DDBJ databases">
        <title>High titer production of polyol ester of fatty acids by Rhodotorula paludigena BS15 towards product separation-free biomass refinery.</title>
        <authorList>
            <person name="Mano J."/>
            <person name="Ono H."/>
            <person name="Tanaka T."/>
            <person name="Naito K."/>
            <person name="Sushida H."/>
            <person name="Ike M."/>
            <person name="Tokuyasu K."/>
            <person name="Kitaoka M."/>
        </authorList>
    </citation>
    <scope>NUCLEOTIDE SEQUENCE [LARGE SCALE GENOMIC DNA]</scope>
    <source>
        <strain evidence="4 5">BS15</strain>
    </source>
</reference>
<dbReference type="InterPro" id="IPR003903">
    <property type="entry name" value="UIM_dom"/>
</dbReference>
<evidence type="ECO:0000313" key="4">
    <source>
        <dbReference type="EMBL" id="GJN93632.1"/>
    </source>
</evidence>
<evidence type="ECO:0000256" key="1">
    <source>
        <dbReference type="SAM" id="MobiDB-lite"/>
    </source>
</evidence>
<sequence length="1120" mass="118270">MLELDYADLVNDDVLGFTPSPVFQPFQQPQQHSGHATPNRGGRGRGAFTPSRGGGRGAAHGGSAHSSGTASPAGSFRGARGGGRGGAAGRGRGGGLGSHFSGVAARGGGGRGGRGGGGGFHSSGASTPRSYGESGGINPLLVPVKFVRASGAGLGTVGGEDDHTLDKAGAEAPLPPSHADQSALADEVERLTVVEAPPPETALEPEPASTATMALDELEDAPDAAEPVSHPGLGLRRPSPPTPAAAPPAGTLEVAADDEPPLFEISVTRSEVSVELPASLAPPAALRSTALEDAAEDDESSEDEQIVFPRRAVAHADPVLRRPSPPPSSAARPADAVSASTDFTALPASAARDSAAAKQAPKQPHQQQQLKPQSKKAQKRASRKARKAGREHARSGNLHLSGGRRLDEDDDDEENEDAEEGARMFARLNGTGVGEMDDMLDASDSDDDVTSDGEEGHEDGQPRRDDSDLDWGSASPPPVGLGARKPGARVRGRDKKHVQRAARADQREADKLERLVAAGAAREEVELQLALEASAREERQRRRRAAEEDYAANVGEDDLEALKAFASGMAGSLGGSHERGDDLDRRMAEEADDSSEWGTSSEEGSESDEDTADAYDRRLALEEEDDSDEVDSDVELEMEYSLGDADGRVEHSLSIASSEEENSSFDSSLSSSTDSDAELYAFESALLAGQKVQFSQMGERGHGGRKAEREKKKERRRERKGKAREVELPDDEDEGEDDDDDDAMLFTGKDSWADRDEDYIAKVQAAVRFNADLLETAAGGRQNRRANRRERNKLFKAVSEGNFDDIDLGDDIDDLDEELVDALFAEEEENGFGSSKKQRKKDKSFGGAFSASLAAQWDLDRSKKASKKAQRAAQRAAEREAEFRDSSYTTRGKAGKKGFSAGAALEGGSTNDAAVVNSRIRKFVQYDLDSSSLSLPPMSKKSRIAVHLLAEVYGLKSRSLGAGKHRFPVLERTSRTTVVGVSERRVRAIVGTADGEEELDADDWGAWGRGGRARKGKMAGLWKALEGSTGKKGRGGGGGGGGLAKNHEGSVVGQGADKLGEDNVGFALLKKMGWTEGGQIGLSGGLVEPVVARVKTGKSGLGSGFAVSRSEAYELARRPA</sequence>
<feature type="compositionally biased region" description="Basic residues" evidence="1">
    <location>
        <begin position="712"/>
        <end position="722"/>
    </location>
</feature>
<feature type="region of interest" description="Disordered" evidence="1">
    <location>
        <begin position="532"/>
        <end position="557"/>
    </location>
</feature>
<dbReference type="InterPro" id="IPR051189">
    <property type="entry name" value="Splicing_assoc_domain"/>
</dbReference>
<dbReference type="PROSITE" id="PS50330">
    <property type="entry name" value="UIM"/>
    <property type="match status" value="1"/>
</dbReference>
<feature type="region of interest" description="Disordered" evidence="1">
    <location>
        <begin position="1027"/>
        <end position="1056"/>
    </location>
</feature>
<comment type="caution">
    <text evidence="4">The sequence shown here is derived from an EMBL/GenBank/DDBJ whole genome shotgun (WGS) entry which is preliminary data.</text>
</comment>
<dbReference type="PANTHER" id="PTHR14195">
    <property type="entry name" value="G PATCH DOMAIN CONTAINING PROTEIN 2"/>
    <property type="match status" value="1"/>
</dbReference>
<dbReference type="Proteomes" id="UP001342314">
    <property type="component" value="Unassembled WGS sequence"/>
</dbReference>
<feature type="compositionally biased region" description="Low complexity" evidence="1">
    <location>
        <begin position="329"/>
        <end position="372"/>
    </location>
</feature>
<keyword evidence="5" id="KW-1185">Reference proteome</keyword>
<dbReference type="SMART" id="SM00443">
    <property type="entry name" value="G_patch"/>
    <property type="match status" value="1"/>
</dbReference>
<feature type="region of interest" description="Disordered" evidence="1">
    <location>
        <begin position="569"/>
        <end position="674"/>
    </location>
</feature>
<gene>
    <name evidence="4" type="ORF">Rhopal_006689-T1</name>
</gene>
<evidence type="ECO:0000259" key="2">
    <source>
        <dbReference type="PROSITE" id="PS50174"/>
    </source>
</evidence>
<feature type="compositionally biased region" description="Acidic residues" evidence="1">
    <location>
        <begin position="603"/>
        <end position="613"/>
    </location>
</feature>
<feature type="domain" description="G-patch" evidence="2">
    <location>
        <begin position="1061"/>
        <end position="1106"/>
    </location>
</feature>
<feature type="region of interest" description="Disordered" evidence="1">
    <location>
        <begin position="20"/>
        <end position="134"/>
    </location>
</feature>
<name>A0AAV5GVY0_9BASI</name>
<feature type="compositionally biased region" description="Low complexity" evidence="1">
    <location>
        <begin position="61"/>
        <end position="78"/>
    </location>
</feature>
<dbReference type="PROSITE" id="PS50174">
    <property type="entry name" value="G_PATCH"/>
    <property type="match status" value="1"/>
</dbReference>
<feature type="compositionally biased region" description="Gly residues" evidence="1">
    <location>
        <begin position="79"/>
        <end position="97"/>
    </location>
</feature>
<dbReference type="PROSITE" id="PS51061">
    <property type="entry name" value="R3H"/>
    <property type="match status" value="1"/>
</dbReference>
<evidence type="ECO:0008006" key="6">
    <source>
        <dbReference type="Google" id="ProtNLM"/>
    </source>
</evidence>
<dbReference type="InterPro" id="IPR001374">
    <property type="entry name" value="R3H_dom"/>
</dbReference>
<feature type="compositionally biased region" description="Acidic residues" evidence="1">
    <location>
        <begin position="622"/>
        <end position="638"/>
    </location>
</feature>
<feature type="compositionally biased region" description="Acidic residues" evidence="1">
    <location>
        <begin position="728"/>
        <end position="743"/>
    </location>
</feature>
<dbReference type="SUPFAM" id="SSF82708">
    <property type="entry name" value="R3H domain"/>
    <property type="match status" value="1"/>
</dbReference>
<feature type="compositionally biased region" description="Basic residues" evidence="1">
    <location>
        <begin position="373"/>
        <end position="387"/>
    </location>
</feature>
<dbReference type="SMART" id="SM00393">
    <property type="entry name" value="R3H"/>
    <property type="match status" value="1"/>
</dbReference>
<feature type="region of interest" description="Disordered" evidence="1">
    <location>
        <begin position="865"/>
        <end position="896"/>
    </location>
</feature>
<feature type="compositionally biased region" description="Low complexity" evidence="1">
    <location>
        <begin position="664"/>
        <end position="674"/>
    </location>
</feature>
<feature type="compositionally biased region" description="Low complexity" evidence="1">
    <location>
        <begin position="276"/>
        <end position="292"/>
    </location>
</feature>
<feature type="region of interest" description="Disordered" evidence="1">
    <location>
        <begin position="157"/>
        <end position="182"/>
    </location>
</feature>
<dbReference type="EMBL" id="BQKY01000014">
    <property type="protein sequence ID" value="GJN93632.1"/>
    <property type="molecule type" value="Genomic_DNA"/>
</dbReference>
<feature type="compositionally biased region" description="Basic and acidic residues" evidence="1">
    <location>
        <begin position="576"/>
        <end position="589"/>
    </location>
</feature>
<feature type="compositionally biased region" description="Gly residues" evidence="1">
    <location>
        <begin position="105"/>
        <end position="121"/>
    </location>
</feature>
<feature type="compositionally biased region" description="Basic and acidic residues" evidence="1">
    <location>
        <begin position="699"/>
        <end position="711"/>
    </location>
</feature>
<feature type="compositionally biased region" description="Acidic residues" evidence="1">
    <location>
        <begin position="408"/>
        <end position="419"/>
    </location>
</feature>
<evidence type="ECO:0000313" key="5">
    <source>
        <dbReference type="Proteomes" id="UP001342314"/>
    </source>
</evidence>
<organism evidence="4 5">
    <name type="scientific">Rhodotorula paludigena</name>
    <dbReference type="NCBI Taxonomy" id="86838"/>
    <lineage>
        <taxon>Eukaryota</taxon>
        <taxon>Fungi</taxon>
        <taxon>Dikarya</taxon>
        <taxon>Basidiomycota</taxon>
        <taxon>Pucciniomycotina</taxon>
        <taxon>Microbotryomycetes</taxon>
        <taxon>Sporidiobolales</taxon>
        <taxon>Sporidiobolaceae</taxon>
        <taxon>Rhodotorula</taxon>
    </lineage>
</organism>
<feature type="domain" description="R3H" evidence="3">
    <location>
        <begin position="910"/>
        <end position="974"/>
    </location>
</feature>
<feature type="region of interest" description="Disordered" evidence="1">
    <location>
        <begin position="218"/>
        <end position="257"/>
    </location>
</feature>
<dbReference type="AlphaFoldDB" id="A0AAV5GVY0"/>
<evidence type="ECO:0000259" key="3">
    <source>
        <dbReference type="PROSITE" id="PS51061"/>
    </source>
</evidence>
<dbReference type="InterPro" id="IPR036867">
    <property type="entry name" value="R3H_dom_sf"/>
</dbReference>
<dbReference type="GO" id="GO:0003676">
    <property type="term" value="F:nucleic acid binding"/>
    <property type="evidence" value="ECO:0007669"/>
    <property type="project" value="UniProtKB-UniRule"/>
</dbReference>
<feature type="compositionally biased region" description="Acidic residues" evidence="1">
    <location>
        <begin position="435"/>
        <end position="457"/>
    </location>
</feature>
<dbReference type="Gene3D" id="3.30.1370.50">
    <property type="entry name" value="R3H-like domain"/>
    <property type="match status" value="1"/>
</dbReference>
<feature type="compositionally biased region" description="Basic and acidic residues" evidence="1">
    <location>
        <begin position="160"/>
        <end position="169"/>
    </location>
</feature>
<proteinExistence type="predicted"/>
<dbReference type="InterPro" id="IPR000467">
    <property type="entry name" value="G_patch_dom"/>
</dbReference>
<feature type="region of interest" description="Disordered" evidence="1">
    <location>
        <begin position="271"/>
        <end position="510"/>
    </location>
</feature>
<dbReference type="Pfam" id="PF01424">
    <property type="entry name" value="R3H"/>
    <property type="match status" value="1"/>
</dbReference>
<protein>
    <recommendedName>
        <fullName evidence="6">Protein SQS1</fullName>
    </recommendedName>
</protein>
<feature type="compositionally biased region" description="Basic residues" evidence="1">
    <location>
        <begin position="486"/>
        <end position="500"/>
    </location>
</feature>
<feature type="compositionally biased region" description="Basic and acidic residues" evidence="1">
    <location>
        <begin position="876"/>
        <end position="885"/>
    </location>
</feature>
<feature type="compositionally biased region" description="Acidic residues" evidence="1">
    <location>
        <begin position="293"/>
        <end position="305"/>
    </location>
</feature>
<feature type="region of interest" description="Disordered" evidence="1">
    <location>
        <begin position="693"/>
        <end position="748"/>
    </location>
</feature>
<accession>A0AAV5GVY0</accession>